<dbReference type="Proteomes" id="UP000017052">
    <property type="component" value="Unassembled WGS sequence"/>
</dbReference>
<name>U2RDS8_9ACTN</name>
<keyword evidence="4" id="KW-1185">Reference proteome</keyword>
<dbReference type="AlphaFoldDB" id="U2RDS8"/>
<dbReference type="PANTHER" id="PTHR42763">
    <property type="entry name" value="ADP-GLUCOSE PHOSPHORYLASE"/>
    <property type="match status" value="1"/>
</dbReference>
<organism evidence="3 4">
    <name type="scientific">Propionibacterium acidifaciens F0233</name>
    <dbReference type="NCBI Taxonomy" id="553198"/>
    <lineage>
        <taxon>Bacteria</taxon>
        <taxon>Bacillati</taxon>
        <taxon>Actinomycetota</taxon>
        <taxon>Actinomycetes</taxon>
        <taxon>Propionibacteriales</taxon>
        <taxon>Propionibacteriaceae</taxon>
        <taxon>Propionibacterium</taxon>
    </lineage>
</organism>
<feature type="non-terminal residue" evidence="3">
    <location>
        <position position="1"/>
    </location>
</feature>
<feature type="region of interest" description="Disordered" evidence="1">
    <location>
        <begin position="190"/>
        <end position="221"/>
    </location>
</feature>
<proteinExistence type="predicted"/>
<feature type="region of interest" description="Disordered" evidence="1">
    <location>
        <begin position="1"/>
        <end position="107"/>
    </location>
</feature>
<gene>
    <name evidence="3" type="ORF">HMPREF0682_0386</name>
</gene>
<reference evidence="3" key="1">
    <citation type="submission" date="2013-08" db="EMBL/GenBank/DDBJ databases">
        <authorList>
            <person name="Durkin A.S."/>
            <person name="Haft D.R."/>
            <person name="McCorrison J."/>
            <person name="Torralba M."/>
            <person name="Gillis M."/>
            <person name="Haft D.H."/>
            <person name="Methe B."/>
            <person name="Sutton G."/>
            <person name="Nelson K.E."/>
        </authorList>
    </citation>
    <scope>NUCLEOTIDE SEQUENCE [LARGE SCALE GENOMIC DNA]</scope>
    <source>
        <strain evidence="3">F0233</strain>
    </source>
</reference>
<dbReference type="SUPFAM" id="SSF54197">
    <property type="entry name" value="HIT-like"/>
    <property type="match status" value="1"/>
</dbReference>
<protein>
    <recommendedName>
        <fullName evidence="2">DUF4921 domain-containing protein</fullName>
    </recommendedName>
</protein>
<dbReference type="InterPro" id="IPR036265">
    <property type="entry name" value="HIT-like_sf"/>
</dbReference>
<accession>U2RDS8</accession>
<sequence length="670" mass="73475">PGRLGLVGQVHGGLVAPGPGEPLEVGRGGGDGAVEGPRASWSPGGSSTPRRRWSRMRSDSQWESSSSSSTTPRAAASCTPGAGRTGDGSARWRPRGPPARGEALGQGVELLGRVGVAHGRERGEGPRRGQPRELPDVDDVLRRRRVRIGRQGVESAAPEPHRLVDDAVVGRRVERGEIGQMTQGLFGRGGAHAPHGTPAGGAGGNPCRSRIVEPGRSPPTGPRILVMGNEGHIEPIRVMPDGTVKQTNPLSGVEVWTVPGRGNRPLTKPIEDVRPLQPGDSTHACVFCLGRMSEIPPPKSRRVRTAEGWRTLSGVLPSQRTDTVAEFRRVPNLFEILGFDYWRTNYDYRPSPGVMAAYERYVADPAGRQHLLSVCRSKMVASGMSPDQIAGVGEDEMLEDSLSFFASSHDVIVARRHYMDFAADTGQLAGSGSLSVEEHEQYLLFTIEALHDLYEENRYARYVAVFQNWRSPAGASIDHLHKQLVAMDEHGAQTNDEIAALRRNLNVFNEDVLNAAVQHNLIIAENDSAIAFAGFGHRYPTVEIFSKSRTCEPWLQSPKEIADMSAILHAIHAATGAEVPCNEEWHHRSPDMDVPLPWHIALKWRVSTLAGFEGDTKVYLNTIDPWHVRDRLVPRLHELRREGRLAPGILLDEQCPARYNSLKYNPLLQR</sequence>
<dbReference type="InterPro" id="IPR032576">
    <property type="entry name" value="DUF4921"/>
</dbReference>
<dbReference type="EMBL" id="ACVN02000271">
    <property type="protein sequence ID" value="ERK51728.1"/>
    <property type="molecule type" value="Genomic_DNA"/>
</dbReference>
<evidence type="ECO:0000313" key="4">
    <source>
        <dbReference type="Proteomes" id="UP000017052"/>
    </source>
</evidence>
<feature type="domain" description="DUF4921" evidence="2">
    <location>
        <begin position="239"/>
        <end position="664"/>
    </location>
</feature>
<evidence type="ECO:0000259" key="2">
    <source>
        <dbReference type="Pfam" id="PF16268"/>
    </source>
</evidence>
<dbReference type="PANTHER" id="PTHR42763:SF2">
    <property type="entry name" value="ADP-GLUCOSE PHOSPHORYLASE"/>
    <property type="match status" value="1"/>
</dbReference>
<dbReference type="InterPro" id="IPR053177">
    <property type="entry name" value="ADP-glucose_phosphorylase"/>
</dbReference>
<dbReference type="Pfam" id="PF16268">
    <property type="entry name" value="DUF4921"/>
    <property type="match status" value="1"/>
</dbReference>
<feature type="compositionally biased region" description="Low complexity" evidence="1">
    <location>
        <begin position="59"/>
        <end position="79"/>
    </location>
</feature>
<dbReference type="Gene3D" id="3.30.428.10">
    <property type="entry name" value="HIT-like"/>
    <property type="match status" value="1"/>
</dbReference>
<feature type="compositionally biased region" description="Low complexity" evidence="1">
    <location>
        <begin position="1"/>
        <end position="14"/>
    </location>
</feature>
<comment type="caution">
    <text evidence="3">The sequence shown here is derived from an EMBL/GenBank/DDBJ whole genome shotgun (WGS) entry which is preliminary data.</text>
</comment>
<evidence type="ECO:0000313" key="3">
    <source>
        <dbReference type="EMBL" id="ERK51728.1"/>
    </source>
</evidence>
<evidence type="ECO:0000256" key="1">
    <source>
        <dbReference type="SAM" id="MobiDB-lite"/>
    </source>
</evidence>